<proteinExistence type="predicted"/>
<dbReference type="EMBL" id="CP060203">
    <property type="protein sequence ID" value="QNS40163.1"/>
    <property type="molecule type" value="Genomic_DNA"/>
</dbReference>
<dbReference type="KEGG" id="cmaq:H0S70_07050"/>
<sequence length="148" mass="17065">MAEHAHSFTEAHEIETDISKMETTSRNQNLFNYLSKEHGVTLLESEIDDIFNAIKQDGYFVFPKAEEGDFPDLSNWEGVEMEGKFGVNNTFVKSNILLKHGDYFLDCGFNITDFIRPIQPDLTPEEIVEKLGKDYLLNLIKEKENDKK</sequence>
<dbReference type="AlphaFoldDB" id="A0A7H1DT55"/>
<dbReference type="Proteomes" id="UP000516438">
    <property type="component" value="Chromosome"/>
</dbReference>
<gene>
    <name evidence="1" type="ORF">H0S70_07050</name>
</gene>
<organism evidence="1 2">
    <name type="scientific">Chryseobacterium manosquense</name>
    <dbReference type="NCBI Taxonomy" id="2754694"/>
    <lineage>
        <taxon>Bacteria</taxon>
        <taxon>Pseudomonadati</taxon>
        <taxon>Bacteroidota</taxon>
        <taxon>Flavobacteriia</taxon>
        <taxon>Flavobacteriales</taxon>
        <taxon>Weeksellaceae</taxon>
        <taxon>Chryseobacterium group</taxon>
        <taxon>Chryseobacterium</taxon>
    </lineage>
</organism>
<keyword evidence="2" id="KW-1185">Reference proteome</keyword>
<evidence type="ECO:0000313" key="1">
    <source>
        <dbReference type="EMBL" id="QNS40163.1"/>
    </source>
</evidence>
<dbReference type="RefSeq" id="WP_188320288.1">
    <property type="nucleotide sequence ID" value="NZ_CP060203.1"/>
</dbReference>
<name>A0A7H1DT55_9FLAO</name>
<reference evidence="1 2" key="1">
    <citation type="submission" date="2020-07" db="EMBL/GenBank/DDBJ databases">
        <title>Complete genome and description of Chryseobacterium manosquense strain Marseille-Q2069 sp. nov.</title>
        <authorList>
            <person name="Boxberger M."/>
        </authorList>
    </citation>
    <scope>NUCLEOTIDE SEQUENCE [LARGE SCALE GENOMIC DNA]</scope>
    <source>
        <strain evidence="1 2">Marseille-Q2069</strain>
    </source>
</reference>
<evidence type="ECO:0000313" key="2">
    <source>
        <dbReference type="Proteomes" id="UP000516438"/>
    </source>
</evidence>
<accession>A0A7H1DT55</accession>
<protein>
    <submittedName>
        <fullName evidence="1">Uncharacterized protein</fullName>
    </submittedName>
</protein>